<comment type="caution">
    <text evidence="1">The sequence shown here is derived from an EMBL/GenBank/DDBJ whole genome shotgun (WGS) entry which is preliminary data.</text>
</comment>
<protein>
    <submittedName>
        <fullName evidence="1">Uncharacterized protein</fullName>
    </submittedName>
</protein>
<organism evidence="1 2">
    <name type="scientific">SAR86 cluster bacterium</name>
    <dbReference type="NCBI Taxonomy" id="2030880"/>
    <lineage>
        <taxon>Bacteria</taxon>
        <taxon>Pseudomonadati</taxon>
        <taxon>Pseudomonadota</taxon>
        <taxon>Gammaproteobacteria</taxon>
        <taxon>SAR86 cluster</taxon>
    </lineage>
</organism>
<name>A0A937JDG7_9GAMM</name>
<proteinExistence type="predicted"/>
<reference evidence="1" key="1">
    <citation type="submission" date="2020-10" db="EMBL/GenBank/DDBJ databases">
        <title>Microbiome of the Black Sea water column analyzed by genome centric metagenomics.</title>
        <authorList>
            <person name="Cabello-Yeves P.J."/>
            <person name="Callieri C."/>
            <person name="Picazo A."/>
            <person name="Mehrshad M."/>
            <person name="Haro-Moreno J.M."/>
            <person name="Roda-Garcia J."/>
            <person name="Dzembekova N."/>
            <person name="Slabakova V."/>
            <person name="Slabakova N."/>
            <person name="Moncheva S."/>
            <person name="Rodriguez-Valera F."/>
        </authorList>
    </citation>
    <scope>NUCLEOTIDE SEQUENCE</scope>
    <source>
        <strain evidence="1">BS30m-G43</strain>
    </source>
</reference>
<evidence type="ECO:0000313" key="1">
    <source>
        <dbReference type="EMBL" id="MBL6902678.1"/>
    </source>
</evidence>
<accession>A0A937JDG7</accession>
<gene>
    <name evidence="1" type="ORF">ISR29_00560</name>
</gene>
<sequence length="203" mass="23519">MQFLPKLENQTENEFISELMADCLDLHVFAKAATIQTLDKKNQTGIMSFYLEYGDEPQYELLRLLGFYSEINPEAQKDMLPKINELAAKARSYINKLNKQSPETRRIRGSAEYLYLEGASPEEIVTEMIDTGVLAEFDSNKKALFDNHLNKINLYLNNFPSHSKIEEIKQKEDWDTLDLGAIEELERKNNELTSILVKRENLH</sequence>
<evidence type="ECO:0000313" key="2">
    <source>
        <dbReference type="Proteomes" id="UP000705230"/>
    </source>
</evidence>
<dbReference type="EMBL" id="JADHSG010000001">
    <property type="protein sequence ID" value="MBL6902678.1"/>
    <property type="molecule type" value="Genomic_DNA"/>
</dbReference>
<dbReference type="Proteomes" id="UP000705230">
    <property type="component" value="Unassembled WGS sequence"/>
</dbReference>
<dbReference type="AlphaFoldDB" id="A0A937JDG7"/>